<name>A0ABR1SD00_9PEZI</name>
<reference evidence="1 2" key="1">
    <citation type="submission" date="2023-01" db="EMBL/GenBank/DDBJ databases">
        <title>Analysis of 21 Apiospora genomes using comparative genomics revels a genus with tremendous synthesis potential of carbohydrate active enzymes and secondary metabolites.</title>
        <authorList>
            <person name="Sorensen T."/>
        </authorList>
    </citation>
    <scope>NUCLEOTIDE SEQUENCE [LARGE SCALE GENOMIC DNA]</scope>
    <source>
        <strain evidence="1 2">CBS 20057</strain>
    </source>
</reference>
<proteinExistence type="predicted"/>
<accession>A0ABR1SD00</accession>
<dbReference type="EMBL" id="JAQQWI010000007">
    <property type="protein sequence ID" value="KAK8028917.1"/>
    <property type="molecule type" value="Genomic_DNA"/>
</dbReference>
<sequence length="104" mass="11238">MITALQAHRQSLVARQLGWGRKRNPVLFSPARPSVGSIRGSQDIPELNAPQDFVHTLRKARDNSNLALSGLLHVERGRSGTLAMLLSTTTALCYGSTNGDGQKT</sequence>
<dbReference type="Proteomes" id="UP001396898">
    <property type="component" value="Unassembled WGS sequence"/>
</dbReference>
<organism evidence="1 2">
    <name type="scientific">Apiospora marii</name>
    <dbReference type="NCBI Taxonomy" id="335849"/>
    <lineage>
        <taxon>Eukaryota</taxon>
        <taxon>Fungi</taxon>
        <taxon>Dikarya</taxon>
        <taxon>Ascomycota</taxon>
        <taxon>Pezizomycotina</taxon>
        <taxon>Sordariomycetes</taxon>
        <taxon>Xylariomycetidae</taxon>
        <taxon>Amphisphaeriales</taxon>
        <taxon>Apiosporaceae</taxon>
        <taxon>Apiospora</taxon>
    </lineage>
</organism>
<evidence type="ECO:0000313" key="2">
    <source>
        <dbReference type="Proteomes" id="UP001396898"/>
    </source>
</evidence>
<evidence type="ECO:0000313" key="1">
    <source>
        <dbReference type="EMBL" id="KAK8028917.1"/>
    </source>
</evidence>
<keyword evidence="2" id="KW-1185">Reference proteome</keyword>
<comment type="caution">
    <text evidence="1">The sequence shown here is derived from an EMBL/GenBank/DDBJ whole genome shotgun (WGS) entry which is preliminary data.</text>
</comment>
<protein>
    <submittedName>
        <fullName evidence="1">Uncharacterized protein</fullName>
    </submittedName>
</protein>
<gene>
    <name evidence="1" type="ORF">PG991_005973</name>
</gene>